<gene>
    <name evidence="1" type="ORF">B0H17DRAFT_1221976</name>
</gene>
<dbReference type="EMBL" id="JARKIE010001157">
    <property type="protein sequence ID" value="KAJ7605408.1"/>
    <property type="molecule type" value="Genomic_DNA"/>
</dbReference>
<name>A0AAD7AZJ0_MYCRO</name>
<reference evidence="1" key="1">
    <citation type="submission" date="2023-03" db="EMBL/GenBank/DDBJ databases">
        <title>Massive genome expansion in bonnet fungi (Mycena s.s.) driven by repeated elements and novel gene families across ecological guilds.</title>
        <authorList>
            <consortium name="Lawrence Berkeley National Laboratory"/>
            <person name="Harder C.B."/>
            <person name="Miyauchi S."/>
            <person name="Viragh M."/>
            <person name="Kuo A."/>
            <person name="Thoen E."/>
            <person name="Andreopoulos B."/>
            <person name="Lu D."/>
            <person name="Skrede I."/>
            <person name="Drula E."/>
            <person name="Henrissat B."/>
            <person name="Morin E."/>
            <person name="Kohler A."/>
            <person name="Barry K."/>
            <person name="LaButti K."/>
            <person name="Morin E."/>
            <person name="Salamov A."/>
            <person name="Lipzen A."/>
            <person name="Mereny Z."/>
            <person name="Hegedus B."/>
            <person name="Baldrian P."/>
            <person name="Stursova M."/>
            <person name="Weitz H."/>
            <person name="Taylor A."/>
            <person name="Grigoriev I.V."/>
            <person name="Nagy L.G."/>
            <person name="Martin F."/>
            <person name="Kauserud H."/>
        </authorList>
    </citation>
    <scope>NUCLEOTIDE SEQUENCE</scope>
    <source>
        <strain evidence="1">CBHHK067</strain>
    </source>
</reference>
<comment type="caution">
    <text evidence="1">The sequence shown here is derived from an EMBL/GenBank/DDBJ whole genome shotgun (WGS) entry which is preliminary data.</text>
</comment>
<organism evidence="1 2">
    <name type="scientific">Mycena rosella</name>
    <name type="common">Pink bonnet</name>
    <name type="synonym">Agaricus rosellus</name>
    <dbReference type="NCBI Taxonomy" id="1033263"/>
    <lineage>
        <taxon>Eukaryota</taxon>
        <taxon>Fungi</taxon>
        <taxon>Dikarya</taxon>
        <taxon>Basidiomycota</taxon>
        <taxon>Agaricomycotina</taxon>
        <taxon>Agaricomycetes</taxon>
        <taxon>Agaricomycetidae</taxon>
        <taxon>Agaricales</taxon>
        <taxon>Marasmiineae</taxon>
        <taxon>Mycenaceae</taxon>
        <taxon>Mycena</taxon>
    </lineage>
</organism>
<evidence type="ECO:0000313" key="1">
    <source>
        <dbReference type="EMBL" id="KAJ7605408.1"/>
    </source>
</evidence>
<protein>
    <submittedName>
        <fullName evidence="1">Uncharacterized protein</fullName>
    </submittedName>
</protein>
<keyword evidence="2" id="KW-1185">Reference proteome</keyword>
<dbReference type="AlphaFoldDB" id="A0AAD7AZJ0"/>
<accession>A0AAD7AZJ0</accession>
<dbReference type="Proteomes" id="UP001221757">
    <property type="component" value="Unassembled WGS sequence"/>
</dbReference>
<sequence>MTEDLALLTNLLSPTSHPPHSTPSYIGKARSKALGTCEDTLKMIKRDVWCVERLLAWLVPFLLRIVERKQTHATCTAAAPPALNLVRALLALTLWLPYLVLMPMCTSVPALIVVGRVYPCAFACASSPSDAHLSLCPSWTHLVPLSLIAPILSRLYPYHILSTL</sequence>
<evidence type="ECO:0000313" key="2">
    <source>
        <dbReference type="Proteomes" id="UP001221757"/>
    </source>
</evidence>
<proteinExistence type="predicted"/>